<dbReference type="AlphaFoldDB" id="A0A9J6A8F3"/>
<proteinExistence type="predicted"/>
<sequence length="160" mass="17879">MDMLRNKYENIFEGSLWNLKILKVILQWSPFIEVDTTELTELLKCLLEHAKNLEKLIIVPAHGHIVSSGVSVLNVEGSKSIVSVKYRGRVPIRKLSPRSEVLMSDLEVGSWVESQESRLKSLGWVSLLKLDPTSGIRVGSCFESQVPISCQVSVWMLGSG</sequence>
<organism evidence="1 2">
    <name type="scientific">Solanum commersonii</name>
    <name type="common">Commerson's wild potato</name>
    <name type="synonym">Commerson's nightshade</name>
    <dbReference type="NCBI Taxonomy" id="4109"/>
    <lineage>
        <taxon>Eukaryota</taxon>
        <taxon>Viridiplantae</taxon>
        <taxon>Streptophyta</taxon>
        <taxon>Embryophyta</taxon>
        <taxon>Tracheophyta</taxon>
        <taxon>Spermatophyta</taxon>
        <taxon>Magnoliopsida</taxon>
        <taxon>eudicotyledons</taxon>
        <taxon>Gunneridae</taxon>
        <taxon>Pentapetalae</taxon>
        <taxon>asterids</taxon>
        <taxon>lamiids</taxon>
        <taxon>Solanales</taxon>
        <taxon>Solanaceae</taxon>
        <taxon>Solanoideae</taxon>
        <taxon>Solaneae</taxon>
        <taxon>Solanum</taxon>
    </lineage>
</organism>
<keyword evidence="2" id="KW-1185">Reference proteome</keyword>
<reference evidence="1 2" key="1">
    <citation type="submission" date="2020-09" db="EMBL/GenBank/DDBJ databases">
        <title>De no assembly of potato wild relative species, Solanum commersonii.</title>
        <authorList>
            <person name="Cho K."/>
        </authorList>
    </citation>
    <scope>NUCLEOTIDE SEQUENCE [LARGE SCALE GENOMIC DNA]</scope>
    <source>
        <strain evidence="1">LZ3.2</strain>
        <tissue evidence="1">Leaf</tissue>
    </source>
</reference>
<dbReference type="Proteomes" id="UP000824120">
    <property type="component" value="Chromosome 2"/>
</dbReference>
<name>A0A9J6A8F3_SOLCO</name>
<comment type="caution">
    <text evidence="1">The sequence shown here is derived from an EMBL/GenBank/DDBJ whole genome shotgun (WGS) entry which is preliminary data.</text>
</comment>
<dbReference type="EMBL" id="JACXVP010000002">
    <property type="protein sequence ID" value="KAG5620785.1"/>
    <property type="molecule type" value="Genomic_DNA"/>
</dbReference>
<accession>A0A9J6A8F3</accession>
<evidence type="ECO:0000313" key="1">
    <source>
        <dbReference type="EMBL" id="KAG5620785.1"/>
    </source>
</evidence>
<evidence type="ECO:0000313" key="2">
    <source>
        <dbReference type="Proteomes" id="UP000824120"/>
    </source>
</evidence>
<protein>
    <submittedName>
        <fullName evidence="1">Uncharacterized protein</fullName>
    </submittedName>
</protein>
<gene>
    <name evidence="1" type="ORF">H5410_006003</name>
</gene>